<evidence type="ECO:0000259" key="1">
    <source>
        <dbReference type="Pfam" id="PF01368"/>
    </source>
</evidence>
<dbReference type="Pfam" id="PF01368">
    <property type="entry name" value="DHH"/>
    <property type="match status" value="1"/>
</dbReference>
<dbReference type="RefSeq" id="WP_263051489.1">
    <property type="nucleotide sequence ID" value="NZ_CP106735.1"/>
</dbReference>
<gene>
    <name evidence="3" type="ORF">N7E81_01360</name>
</gene>
<dbReference type="Gene3D" id="3.10.310.30">
    <property type="match status" value="1"/>
</dbReference>
<feature type="domain" description="DDH" evidence="1">
    <location>
        <begin position="16"/>
        <end position="166"/>
    </location>
</feature>
<dbReference type="InterPro" id="IPR001667">
    <property type="entry name" value="DDH_dom"/>
</dbReference>
<sequence>MQNLAAFKALLELPKRIVITTHIKPDADALGSSLGLAGYLLKQGHQVCVITPTDYPKFLNWMEGNDDVLIFEGNEEKAEYLVENADLIFCLDFSSLKRIGNLGKLVADSDAEKVLIDHHLNPETFAKYVLWSTEAAATAELVYDLIEMMGDAEKLTKGMAEALYAGLMTDTGNFKLPCTTPHVHNIVASLMELGADVAKVSHKVYDDNSLDRMRLLGFVLNERLEIIEGSHVAYFYLTLADKERFKYQTGDAEGLVNYGLAVEDIHVSAIFIEYEDQVKISFRSFGDIPVNELARKYFNGGGHKNAAGGATTDSLEDTINLFRDLVLKQTKELNYEV</sequence>
<dbReference type="EMBL" id="CP106735">
    <property type="protein sequence ID" value="UXX79758.1"/>
    <property type="molecule type" value="Genomic_DNA"/>
</dbReference>
<dbReference type="InterPro" id="IPR051319">
    <property type="entry name" value="Oligoribo/pAp-PDE_c-di-AMP_PDE"/>
</dbReference>
<reference evidence="3" key="1">
    <citation type="submission" date="2022-10" db="EMBL/GenBank/DDBJ databases">
        <title>Comparative genomics and taxonomic characterization of three novel marine species of genus Reichenbachiella exhibiting antioxidant and polysaccharide degradation activities.</title>
        <authorList>
            <person name="Muhammad N."/>
            <person name="Lee Y.-J."/>
            <person name="Ko J."/>
            <person name="Kim S.-G."/>
        </authorList>
    </citation>
    <scope>NUCLEOTIDE SEQUENCE</scope>
    <source>
        <strain evidence="3">Wsw4-B4</strain>
    </source>
</reference>
<dbReference type="PANTHER" id="PTHR47618:SF1">
    <property type="entry name" value="BIFUNCTIONAL OLIGORIBONUCLEASE AND PAP PHOSPHATASE NRNA"/>
    <property type="match status" value="1"/>
</dbReference>
<name>A0ABY6D3S4_9BACT</name>
<dbReference type="InterPro" id="IPR038763">
    <property type="entry name" value="DHH_sf"/>
</dbReference>
<dbReference type="Proteomes" id="UP001062165">
    <property type="component" value="Chromosome"/>
</dbReference>
<dbReference type="Gene3D" id="3.90.1640.10">
    <property type="entry name" value="inorganic pyrophosphatase (n-terminal core)"/>
    <property type="match status" value="1"/>
</dbReference>
<evidence type="ECO:0000313" key="3">
    <source>
        <dbReference type="EMBL" id="UXX79758.1"/>
    </source>
</evidence>
<dbReference type="Pfam" id="PF02272">
    <property type="entry name" value="DHHA1"/>
    <property type="match status" value="1"/>
</dbReference>
<accession>A0ABY6D3S4</accession>
<evidence type="ECO:0000259" key="2">
    <source>
        <dbReference type="Pfam" id="PF02272"/>
    </source>
</evidence>
<dbReference type="InterPro" id="IPR003156">
    <property type="entry name" value="DHHA1_dom"/>
</dbReference>
<dbReference type="SUPFAM" id="SSF64182">
    <property type="entry name" value="DHH phosphoesterases"/>
    <property type="match status" value="1"/>
</dbReference>
<feature type="domain" description="DHHA1" evidence="2">
    <location>
        <begin position="234"/>
        <end position="327"/>
    </location>
</feature>
<keyword evidence="4" id="KW-1185">Reference proteome</keyword>
<dbReference type="PANTHER" id="PTHR47618">
    <property type="entry name" value="BIFUNCTIONAL OLIGORIBONUCLEASE AND PAP PHOSPHATASE NRNA"/>
    <property type="match status" value="1"/>
</dbReference>
<organism evidence="3 4">
    <name type="scientific">Reichenbachiella carrageenanivorans</name>
    <dbReference type="NCBI Taxonomy" id="2979869"/>
    <lineage>
        <taxon>Bacteria</taxon>
        <taxon>Pseudomonadati</taxon>
        <taxon>Bacteroidota</taxon>
        <taxon>Cytophagia</taxon>
        <taxon>Cytophagales</taxon>
        <taxon>Reichenbachiellaceae</taxon>
        <taxon>Reichenbachiella</taxon>
    </lineage>
</organism>
<protein>
    <submittedName>
        <fullName evidence="3">Bifunctional oligoribonuclease/PAP phosphatase NrnA</fullName>
    </submittedName>
</protein>
<evidence type="ECO:0000313" key="4">
    <source>
        <dbReference type="Proteomes" id="UP001062165"/>
    </source>
</evidence>
<proteinExistence type="predicted"/>